<comment type="caution">
    <text evidence="8">The sequence shown here is derived from an EMBL/GenBank/DDBJ whole genome shotgun (WGS) entry which is preliminary data.</text>
</comment>
<dbReference type="PANTHER" id="PTHR43133">
    <property type="entry name" value="RNA POLYMERASE ECF-TYPE SIGMA FACTO"/>
    <property type="match status" value="1"/>
</dbReference>
<dbReference type="SUPFAM" id="SSF88659">
    <property type="entry name" value="Sigma3 and sigma4 domains of RNA polymerase sigma factors"/>
    <property type="match status" value="1"/>
</dbReference>
<dbReference type="PANTHER" id="PTHR43133:SF8">
    <property type="entry name" value="RNA POLYMERASE SIGMA FACTOR HI_1459-RELATED"/>
    <property type="match status" value="1"/>
</dbReference>
<dbReference type="InterPro" id="IPR013324">
    <property type="entry name" value="RNA_pol_sigma_r3/r4-like"/>
</dbReference>
<dbReference type="SUPFAM" id="SSF88946">
    <property type="entry name" value="Sigma2 domain of RNA polymerase sigma factors"/>
    <property type="match status" value="1"/>
</dbReference>
<keyword evidence="4" id="KW-0238">DNA-binding</keyword>
<dbReference type="InterPro" id="IPR007627">
    <property type="entry name" value="RNA_pol_sigma70_r2"/>
</dbReference>
<gene>
    <name evidence="8" type="ORF">J2Z20_000949</name>
</gene>
<keyword evidence="9" id="KW-1185">Reference proteome</keyword>
<name>A0ABS4H0N3_9BACL</name>
<evidence type="ECO:0000256" key="5">
    <source>
        <dbReference type="ARBA" id="ARBA00023163"/>
    </source>
</evidence>
<dbReference type="Pfam" id="PF04542">
    <property type="entry name" value="Sigma70_r2"/>
    <property type="match status" value="1"/>
</dbReference>
<keyword evidence="3" id="KW-0731">Sigma factor</keyword>
<evidence type="ECO:0000256" key="2">
    <source>
        <dbReference type="ARBA" id="ARBA00023015"/>
    </source>
</evidence>
<sequence length="237" mass="27490">MIIENSEAKTAVRHLDELQSVLYRYCLFLTKSNVDAEDLAQDTWVKAFGSFHGLEHTNPQALLMRIAKNNWIDQMRRRAVFARIHSEEHLKFTMPDHGLFEIELVFQAIIKHLSPVQRVVFLLRDVFEYANAEVAHMLDMTEGAVKAALYRSRQSLSIVREELEKSELSLPEEEHLRAYLRTLAFAYQKGNISLLVEMLRLGEMEPVLAISNIQNRMLRDSQSLRPVYSQQMTRMAA</sequence>
<dbReference type="Gene3D" id="1.10.10.10">
    <property type="entry name" value="Winged helix-like DNA-binding domain superfamily/Winged helix DNA-binding domain"/>
    <property type="match status" value="1"/>
</dbReference>
<feature type="domain" description="RNA polymerase sigma factor 70 region 4 type 2" evidence="7">
    <location>
        <begin position="106"/>
        <end position="156"/>
    </location>
</feature>
<dbReference type="InterPro" id="IPR013325">
    <property type="entry name" value="RNA_pol_sigma_r2"/>
</dbReference>
<keyword evidence="5" id="KW-0804">Transcription</keyword>
<feature type="domain" description="RNA polymerase sigma-70 region 2" evidence="6">
    <location>
        <begin position="15"/>
        <end position="79"/>
    </location>
</feature>
<protein>
    <submittedName>
        <fullName evidence="8">RNA polymerase sigma-70 factor (ECF subfamily)</fullName>
    </submittedName>
</protein>
<evidence type="ECO:0000313" key="9">
    <source>
        <dbReference type="Proteomes" id="UP001519273"/>
    </source>
</evidence>
<reference evidence="8 9" key="1">
    <citation type="submission" date="2021-03" db="EMBL/GenBank/DDBJ databases">
        <title>Genomic Encyclopedia of Type Strains, Phase IV (KMG-IV): sequencing the most valuable type-strain genomes for metagenomic binning, comparative biology and taxonomic classification.</title>
        <authorList>
            <person name="Goeker M."/>
        </authorList>
    </citation>
    <scope>NUCLEOTIDE SEQUENCE [LARGE SCALE GENOMIC DNA]</scope>
    <source>
        <strain evidence="8 9">DSM 23491</strain>
    </source>
</reference>
<evidence type="ECO:0000256" key="4">
    <source>
        <dbReference type="ARBA" id="ARBA00023125"/>
    </source>
</evidence>
<evidence type="ECO:0000259" key="6">
    <source>
        <dbReference type="Pfam" id="PF04542"/>
    </source>
</evidence>
<dbReference type="Gene3D" id="1.10.1740.10">
    <property type="match status" value="1"/>
</dbReference>
<dbReference type="RefSeq" id="WP_209845862.1">
    <property type="nucleotide sequence ID" value="NZ_CBCRVE010000002.1"/>
</dbReference>
<accession>A0ABS4H0N3</accession>
<dbReference type="InterPro" id="IPR013249">
    <property type="entry name" value="RNA_pol_sigma70_r4_t2"/>
</dbReference>
<evidence type="ECO:0000256" key="3">
    <source>
        <dbReference type="ARBA" id="ARBA00023082"/>
    </source>
</evidence>
<dbReference type="InterPro" id="IPR036388">
    <property type="entry name" value="WH-like_DNA-bd_sf"/>
</dbReference>
<evidence type="ECO:0000256" key="1">
    <source>
        <dbReference type="ARBA" id="ARBA00010641"/>
    </source>
</evidence>
<dbReference type="NCBIfam" id="TIGR02937">
    <property type="entry name" value="sigma70-ECF"/>
    <property type="match status" value="1"/>
</dbReference>
<dbReference type="Proteomes" id="UP001519273">
    <property type="component" value="Unassembled WGS sequence"/>
</dbReference>
<dbReference type="EMBL" id="JAGGKP010000001">
    <property type="protein sequence ID" value="MBP1936088.1"/>
    <property type="molecule type" value="Genomic_DNA"/>
</dbReference>
<dbReference type="InterPro" id="IPR014284">
    <property type="entry name" value="RNA_pol_sigma-70_dom"/>
</dbReference>
<proteinExistence type="inferred from homology"/>
<dbReference type="Pfam" id="PF08281">
    <property type="entry name" value="Sigma70_r4_2"/>
    <property type="match status" value="1"/>
</dbReference>
<evidence type="ECO:0000259" key="7">
    <source>
        <dbReference type="Pfam" id="PF08281"/>
    </source>
</evidence>
<organism evidence="8 9">
    <name type="scientific">Paenibacillus sediminis</name>
    <dbReference type="NCBI Taxonomy" id="664909"/>
    <lineage>
        <taxon>Bacteria</taxon>
        <taxon>Bacillati</taxon>
        <taxon>Bacillota</taxon>
        <taxon>Bacilli</taxon>
        <taxon>Bacillales</taxon>
        <taxon>Paenibacillaceae</taxon>
        <taxon>Paenibacillus</taxon>
    </lineage>
</organism>
<evidence type="ECO:0000313" key="8">
    <source>
        <dbReference type="EMBL" id="MBP1936088.1"/>
    </source>
</evidence>
<keyword evidence="2" id="KW-0805">Transcription regulation</keyword>
<comment type="similarity">
    <text evidence="1">Belongs to the sigma-70 factor family. ECF subfamily.</text>
</comment>
<dbReference type="InterPro" id="IPR039425">
    <property type="entry name" value="RNA_pol_sigma-70-like"/>
</dbReference>